<dbReference type="GO" id="GO:0008531">
    <property type="term" value="F:riboflavin kinase activity"/>
    <property type="evidence" value="ECO:0007669"/>
    <property type="project" value="UniProtKB-EC"/>
</dbReference>
<dbReference type="SUPFAM" id="SSF82114">
    <property type="entry name" value="Riboflavin kinase-like"/>
    <property type="match status" value="1"/>
</dbReference>
<dbReference type="AlphaFoldDB" id="X0U9B7"/>
<dbReference type="EMBL" id="BARS01004960">
    <property type="protein sequence ID" value="GAF85075.1"/>
    <property type="molecule type" value="Genomic_DNA"/>
</dbReference>
<dbReference type="GO" id="GO:0005524">
    <property type="term" value="F:ATP binding"/>
    <property type="evidence" value="ECO:0007669"/>
    <property type="project" value="UniProtKB-KW"/>
</dbReference>
<evidence type="ECO:0000256" key="5">
    <source>
        <dbReference type="ARBA" id="ARBA00022741"/>
    </source>
</evidence>
<dbReference type="EC" id="2.7.1.26" evidence="1"/>
<feature type="domain" description="Riboflavin kinase" evidence="7">
    <location>
        <begin position="1"/>
        <end position="88"/>
    </location>
</feature>
<name>X0U9B7_9ZZZZ</name>
<dbReference type="GO" id="GO:0009231">
    <property type="term" value="P:riboflavin biosynthetic process"/>
    <property type="evidence" value="ECO:0007669"/>
    <property type="project" value="InterPro"/>
</dbReference>
<dbReference type="SMART" id="SM00904">
    <property type="entry name" value="Flavokinase"/>
    <property type="match status" value="1"/>
</dbReference>
<keyword evidence="3" id="KW-0288">FMN</keyword>
<sequence>ATGVYLVYAFWNKSEGAGLLYIGTRPTLDRSEMRFELHLSHPPKDGLYGTDMELHLLRRLREEKVFSTLADLRHQIGLDLASAHSLFRAIDPPTSVLA</sequence>
<keyword evidence="6" id="KW-0067">ATP-binding</keyword>
<evidence type="ECO:0000256" key="2">
    <source>
        <dbReference type="ARBA" id="ARBA00022630"/>
    </source>
</evidence>
<keyword evidence="2" id="KW-0285">Flavoprotein</keyword>
<proteinExistence type="predicted"/>
<evidence type="ECO:0000313" key="8">
    <source>
        <dbReference type="EMBL" id="GAF85075.1"/>
    </source>
</evidence>
<organism evidence="8">
    <name type="scientific">marine sediment metagenome</name>
    <dbReference type="NCBI Taxonomy" id="412755"/>
    <lineage>
        <taxon>unclassified sequences</taxon>
        <taxon>metagenomes</taxon>
        <taxon>ecological metagenomes</taxon>
    </lineage>
</organism>
<evidence type="ECO:0000256" key="6">
    <source>
        <dbReference type="ARBA" id="ARBA00022840"/>
    </source>
</evidence>
<feature type="non-terminal residue" evidence="8">
    <location>
        <position position="1"/>
    </location>
</feature>
<keyword evidence="5" id="KW-0547">Nucleotide-binding</keyword>
<evidence type="ECO:0000259" key="7">
    <source>
        <dbReference type="SMART" id="SM00904"/>
    </source>
</evidence>
<dbReference type="InterPro" id="IPR023465">
    <property type="entry name" value="Riboflavin_kinase_dom_sf"/>
</dbReference>
<evidence type="ECO:0000256" key="3">
    <source>
        <dbReference type="ARBA" id="ARBA00022643"/>
    </source>
</evidence>
<protein>
    <recommendedName>
        <fullName evidence="1">riboflavin kinase</fullName>
        <ecNumber evidence="1">2.7.1.26</ecNumber>
    </recommendedName>
</protein>
<accession>X0U9B7</accession>
<reference evidence="8" key="1">
    <citation type="journal article" date="2014" name="Front. Microbiol.">
        <title>High frequency of phylogenetically diverse reductive dehalogenase-homologous genes in deep subseafloor sedimentary metagenomes.</title>
        <authorList>
            <person name="Kawai M."/>
            <person name="Futagami T."/>
            <person name="Toyoda A."/>
            <person name="Takaki Y."/>
            <person name="Nishi S."/>
            <person name="Hori S."/>
            <person name="Arai W."/>
            <person name="Tsubouchi T."/>
            <person name="Morono Y."/>
            <person name="Uchiyama I."/>
            <person name="Ito T."/>
            <person name="Fujiyama A."/>
            <person name="Inagaki F."/>
            <person name="Takami H."/>
        </authorList>
    </citation>
    <scope>NUCLEOTIDE SEQUENCE</scope>
    <source>
        <strain evidence="8">Expedition CK06-06</strain>
    </source>
</reference>
<comment type="caution">
    <text evidence="8">The sequence shown here is derived from an EMBL/GenBank/DDBJ whole genome shotgun (WGS) entry which is preliminary data.</text>
</comment>
<dbReference type="InterPro" id="IPR015865">
    <property type="entry name" value="Riboflavin_kinase_bac/euk"/>
</dbReference>
<keyword evidence="4" id="KW-0808">Transferase</keyword>
<evidence type="ECO:0000256" key="1">
    <source>
        <dbReference type="ARBA" id="ARBA00012105"/>
    </source>
</evidence>
<evidence type="ECO:0000256" key="4">
    <source>
        <dbReference type="ARBA" id="ARBA00022679"/>
    </source>
</evidence>
<dbReference type="Pfam" id="PF01687">
    <property type="entry name" value="Flavokinase"/>
    <property type="match status" value="1"/>
</dbReference>
<dbReference type="Gene3D" id="2.40.30.30">
    <property type="entry name" value="Riboflavin kinase-like"/>
    <property type="match status" value="1"/>
</dbReference>
<gene>
    <name evidence="8" type="ORF">S01H1_09704</name>
</gene>